<dbReference type="SUPFAM" id="SSF51695">
    <property type="entry name" value="PLC-like phosphodiesterases"/>
    <property type="match status" value="1"/>
</dbReference>
<dbReference type="InterPro" id="IPR030395">
    <property type="entry name" value="GP_PDE_dom"/>
</dbReference>
<evidence type="ECO:0000259" key="1">
    <source>
        <dbReference type="PROSITE" id="PS51704"/>
    </source>
</evidence>
<dbReference type="PANTHER" id="PTHR46211">
    <property type="entry name" value="GLYCEROPHOSPHORYL DIESTER PHOSPHODIESTERASE"/>
    <property type="match status" value="1"/>
</dbReference>
<dbReference type="RefSeq" id="WP_070728740.1">
    <property type="nucleotide sequence ID" value="NZ_MDZB01000114.1"/>
</dbReference>
<evidence type="ECO:0000313" key="3">
    <source>
        <dbReference type="Proteomes" id="UP000176294"/>
    </source>
</evidence>
<dbReference type="InterPro" id="IPR017946">
    <property type="entry name" value="PLC-like_Pdiesterase_TIM-brl"/>
</dbReference>
<proteinExistence type="predicted"/>
<dbReference type="Proteomes" id="UP000176294">
    <property type="component" value="Unassembled WGS sequence"/>
</dbReference>
<dbReference type="PROSITE" id="PS51704">
    <property type="entry name" value="GP_PDE"/>
    <property type="match status" value="1"/>
</dbReference>
<dbReference type="OrthoDB" id="384721at2"/>
<evidence type="ECO:0000313" key="2">
    <source>
        <dbReference type="EMBL" id="OGX84795.1"/>
    </source>
</evidence>
<dbReference type="PANTHER" id="PTHR46211:SF14">
    <property type="entry name" value="GLYCEROPHOSPHODIESTER PHOSPHODIESTERASE"/>
    <property type="match status" value="1"/>
</dbReference>
<keyword evidence="3" id="KW-1185">Reference proteome</keyword>
<dbReference type="Pfam" id="PF03009">
    <property type="entry name" value="GDPD"/>
    <property type="match status" value="1"/>
</dbReference>
<reference evidence="2 3" key="1">
    <citation type="submission" date="2016-08" db="EMBL/GenBank/DDBJ databases">
        <title>Hymenobacter coccineus sp. nov., Hymenobacter lapidarius sp. nov. and Hymenobacter glacialis sp. nov., isolated from Antarctic soil.</title>
        <authorList>
            <person name="Sedlacek I."/>
            <person name="Kralova S."/>
            <person name="Kyrova K."/>
            <person name="Maslanova I."/>
            <person name="Stankova E."/>
            <person name="Vrbovska V."/>
            <person name="Nemec M."/>
            <person name="Bartak M."/>
            <person name="Svec P."/>
            <person name="Busse H.-J."/>
            <person name="Pantucek R."/>
        </authorList>
    </citation>
    <scope>NUCLEOTIDE SEQUENCE [LARGE SCALE GENOMIC DNA]</scope>
    <source>
        <strain evidence="2 3">CCM 8643</strain>
    </source>
</reference>
<dbReference type="GO" id="GO:0008081">
    <property type="term" value="F:phosphoric diester hydrolase activity"/>
    <property type="evidence" value="ECO:0007669"/>
    <property type="project" value="InterPro"/>
</dbReference>
<protein>
    <recommendedName>
        <fullName evidence="1">GP-PDE domain-containing protein</fullName>
    </recommendedName>
</protein>
<dbReference type="AlphaFoldDB" id="A0A1G1T1N6"/>
<organism evidence="2 3">
    <name type="scientific">Hymenobacter lapidarius</name>
    <dbReference type="NCBI Taxonomy" id="1908237"/>
    <lineage>
        <taxon>Bacteria</taxon>
        <taxon>Pseudomonadati</taxon>
        <taxon>Bacteroidota</taxon>
        <taxon>Cytophagia</taxon>
        <taxon>Cytophagales</taxon>
        <taxon>Hymenobacteraceae</taxon>
        <taxon>Hymenobacter</taxon>
    </lineage>
</organism>
<accession>A0A1G1T1N6</accession>
<feature type="domain" description="GP-PDE" evidence="1">
    <location>
        <begin position="37"/>
        <end position="295"/>
    </location>
</feature>
<dbReference type="STRING" id="1908237.BEN47_15785"/>
<comment type="caution">
    <text evidence="2">The sequence shown here is derived from an EMBL/GenBank/DDBJ whole genome shotgun (WGS) entry which is preliminary data.</text>
</comment>
<gene>
    <name evidence="2" type="ORF">BEN47_15785</name>
</gene>
<dbReference type="GO" id="GO:0006629">
    <property type="term" value="P:lipid metabolic process"/>
    <property type="evidence" value="ECO:0007669"/>
    <property type="project" value="InterPro"/>
</dbReference>
<dbReference type="Gene3D" id="3.20.20.190">
    <property type="entry name" value="Phosphatidylinositol (PI) phosphodiesterase"/>
    <property type="match status" value="1"/>
</dbReference>
<name>A0A1G1T1N6_9BACT</name>
<sequence>MRIKILLVVAAALTLGWTWLRDWQFSALDLPGTRPRPLVLGHAGSGFFTPFNPFNPLPPSSLAGVRHALAQGADGVEVDLQLSQDSVLMLYHDLELSNSTAGGTGCVSQYPAAELAQLRYRGGWPYDWFQKERVVTLDTLLQEFKQKATFPYLHFDLHEEDVCAAPTKTFARSPVLVRQLVRQLVQRQVPLGRVLVTSTQLPTLKYVRTLLPAVPVALEIVVKFDSVFMQAQAAGIKTVLVKKDQITPERAARIHAAGIQLVLFGGRSAGTMKKQLAFGPHAIETDNVAGLLSLLNRPVQKD</sequence>
<dbReference type="EMBL" id="MDZB01000114">
    <property type="protein sequence ID" value="OGX84795.1"/>
    <property type="molecule type" value="Genomic_DNA"/>
</dbReference>